<dbReference type="InterPro" id="IPR003043">
    <property type="entry name" value="Uropor_MeTrfase_CS"/>
</dbReference>
<keyword evidence="2 8" id="KW-0489">Methyltransferase</keyword>
<dbReference type="InterPro" id="IPR014777">
    <property type="entry name" value="4pyrrole_Mease_sub1"/>
</dbReference>
<evidence type="ECO:0000259" key="7">
    <source>
        <dbReference type="Pfam" id="PF02602"/>
    </source>
</evidence>
<dbReference type="EMBL" id="UOGA01000141">
    <property type="protein sequence ID" value="VAX18933.1"/>
    <property type="molecule type" value="Genomic_DNA"/>
</dbReference>
<dbReference type="GO" id="GO:0032259">
    <property type="term" value="P:methylation"/>
    <property type="evidence" value="ECO:0007669"/>
    <property type="project" value="UniProtKB-KW"/>
</dbReference>
<feature type="domain" description="Tetrapyrrole biosynthesis uroporphyrinogen III synthase" evidence="7">
    <location>
        <begin position="268"/>
        <end position="497"/>
    </location>
</feature>
<dbReference type="InterPro" id="IPR050161">
    <property type="entry name" value="Siro_Cobalamin_biosynth"/>
</dbReference>
<evidence type="ECO:0000256" key="2">
    <source>
        <dbReference type="ARBA" id="ARBA00022603"/>
    </source>
</evidence>
<protein>
    <recommendedName>
        <fullName evidence="1">uroporphyrinogen-III C-methyltransferase</fullName>
        <ecNumber evidence="1">2.1.1.107</ecNumber>
    </recommendedName>
</protein>
<gene>
    <name evidence="8" type="ORF">MNBD_NITROSPINAE04-1123</name>
</gene>
<dbReference type="Gene3D" id="3.40.1010.10">
    <property type="entry name" value="Cobalt-precorrin-4 Transmethylase, Domain 1"/>
    <property type="match status" value="1"/>
</dbReference>
<dbReference type="PROSITE" id="PS00839">
    <property type="entry name" value="SUMT_1"/>
    <property type="match status" value="1"/>
</dbReference>
<dbReference type="CDD" id="cd11642">
    <property type="entry name" value="SUMT"/>
    <property type="match status" value="1"/>
</dbReference>
<dbReference type="Gene3D" id="3.30.950.10">
    <property type="entry name" value="Methyltransferase, Cobalt-precorrin-4 Transmethylase, Domain 2"/>
    <property type="match status" value="1"/>
</dbReference>
<evidence type="ECO:0000259" key="6">
    <source>
        <dbReference type="Pfam" id="PF00590"/>
    </source>
</evidence>
<keyword evidence="4" id="KW-0949">S-adenosyl-L-methionine</keyword>
<dbReference type="GO" id="GO:0019354">
    <property type="term" value="P:siroheme biosynthetic process"/>
    <property type="evidence" value="ECO:0007669"/>
    <property type="project" value="InterPro"/>
</dbReference>
<dbReference type="FunFam" id="3.40.1010.10:FF:000001">
    <property type="entry name" value="Siroheme synthase"/>
    <property type="match status" value="1"/>
</dbReference>
<dbReference type="NCBIfam" id="TIGR01469">
    <property type="entry name" value="cobA_cysG_Cterm"/>
    <property type="match status" value="1"/>
</dbReference>
<name>A0A3B1C2X4_9ZZZZ</name>
<keyword evidence="5" id="KW-0627">Porphyrin biosynthesis</keyword>
<dbReference type="EC" id="2.1.1.107" evidence="1"/>
<evidence type="ECO:0000256" key="5">
    <source>
        <dbReference type="ARBA" id="ARBA00023244"/>
    </source>
</evidence>
<dbReference type="InterPro" id="IPR014776">
    <property type="entry name" value="4pyrrole_Mease_sub2"/>
</dbReference>
<evidence type="ECO:0000256" key="1">
    <source>
        <dbReference type="ARBA" id="ARBA00012162"/>
    </source>
</evidence>
<keyword evidence="3 8" id="KW-0808">Transferase</keyword>
<keyword evidence="8" id="KW-0456">Lyase</keyword>
<proteinExistence type="predicted"/>
<dbReference type="SUPFAM" id="SSF53790">
    <property type="entry name" value="Tetrapyrrole methylase"/>
    <property type="match status" value="1"/>
</dbReference>
<sequence length="507" mass="55321">MSTGLVYLIGAGPGDPGLITVKGAECIRMADVVVYDYLANPKLLEYAREDAEIIYVGKMGGNHTMSQWEINDLIVDRGKKGKIIARLKGGDPFIFGRGGEEAEELVKAGLKFEVVPGVTAASAATAYSGIPLTHRDFTASVAFITGHEDPTKDESNIHWDKISTGIGTLVFFMGIKNLPNIVDNLIKNGRSPDTPVAIIRWGSTPEQQTLIGTLKDIAGKVKEAGIRPPALTVVGEVVNLKSTLDWFETKPLFGRKVVVTRAREQASDFAERLAQSGAHVIEFPTIETQEPDSWNDLDAAIEKLSDYNWIIFTSVNGVKYFTQRLKDTGHDIRDLKGIKVCAIGPKTAEAIENLGVRVDFIPAEYRAESIIEGLGAEALKGQKILIPRAKVAREVLPTEMRKLGADVTIAQTYVTVKPEDRKEETRKLFEEGKVDVVTFTSSSTVKNFVDMWGAEETLKMMNGVAVASIGPITSDTARKFGLNPLIEPEKYTTAALAEAIETHFSAQ</sequence>
<dbReference type="PANTHER" id="PTHR45790">
    <property type="entry name" value="SIROHEME SYNTHASE-RELATED"/>
    <property type="match status" value="1"/>
</dbReference>
<dbReference type="AlphaFoldDB" id="A0A3B1C2X4"/>
<feature type="domain" description="Tetrapyrrole methylase" evidence="6">
    <location>
        <begin position="6"/>
        <end position="217"/>
    </location>
</feature>
<dbReference type="Gene3D" id="3.40.50.10090">
    <property type="match status" value="2"/>
</dbReference>
<dbReference type="GO" id="GO:0004851">
    <property type="term" value="F:uroporphyrin-III C-methyltransferase activity"/>
    <property type="evidence" value="ECO:0007669"/>
    <property type="project" value="UniProtKB-EC"/>
</dbReference>
<dbReference type="PANTHER" id="PTHR45790:SF3">
    <property type="entry name" value="S-ADENOSYL-L-METHIONINE-DEPENDENT UROPORPHYRINOGEN III METHYLTRANSFERASE, CHLOROPLASTIC"/>
    <property type="match status" value="1"/>
</dbReference>
<dbReference type="Pfam" id="PF00590">
    <property type="entry name" value="TP_methylase"/>
    <property type="match status" value="1"/>
</dbReference>
<dbReference type="InterPro" id="IPR036108">
    <property type="entry name" value="4pyrrol_syn_uPrphyn_synt_sf"/>
</dbReference>
<evidence type="ECO:0000256" key="4">
    <source>
        <dbReference type="ARBA" id="ARBA00022691"/>
    </source>
</evidence>
<reference evidence="8" key="1">
    <citation type="submission" date="2018-06" db="EMBL/GenBank/DDBJ databases">
        <authorList>
            <person name="Zhirakovskaya E."/>
        </authorList>
    </citation>
    <scope>NUCLEOTIDE SEQUENCE</scope>
</reference>
<dbReference type="FunFam" id="3.30.950.10:FF:000001">
    <property type="entry name" value="Siroheme synthase"/>
    <property type="match status" value="1"/>
</dbReference>
<dbReference type="InterPro" id="IPR035996">
    <property type="entry name" value="4pyrrol_Methylase_sf"/>
</dbReference>
<dbReference type="SUPFAM" id="SSF69618">
    <property type="entry name" value="HemD-like"/>
    <property type="match status" value="1"/>
</dbReference>
<evidence type="ECO:0000256" key="3">
    <source>
        <dbReference type="ARBA" id="ARBA00022679"/>
    </source>
</evidence>
<dbReference type="InterPro" id="IPR000878">
    <property type="entry name" value="4pyrrol_Mease"/>
</dbReference>
<organism evidence="8">
    <name type="scientific">hydrothermal vent metagenome</name>
    <dbReference type="NCBI Taxonomy" id="652676"/>
    <lineage>
        <taxon>unclassified sequences</taxon>
        <taxon>metagenomes</taxon>
        <taxon>ecological metagenomes</taxon>
    </lineage>
</organism>
<dbReference type="NCBIfam" id="NF004790">
    <property type="entry name" value="PRK06136.1"/>
    <property type="match status" value="1"/>
</dbReference>
<dbReference type="Pfam" id="PF02602">
    <property type="entry name" value="HEM4"/>
    <property type="match status" value="1"/>
</dbReference>
<accession>A0A3B1C2X4</accession>
<dbReference type="InterPro" id="IPR006366">
    <property type="entry name" value="CobA/CysG_C"/>
</dbReference>
<dbReference type="GO" id="GO:0004852">
    <property type="term" value="F:uroporphyrinogen-III synthase activity"/>
    <property type="evidence" value="ECO:0007669"/>
    <property type="project" value="InterPro"/>
</dbReference>
<dbReference type="FunFam" id="3.40.50.10090:FF:000001">
    <property type="entry name" value="Bifunctional uroporphyrinogen-III C-methyltransferase/uroporphyrinogen-III synthase"/>
    <property type="match status" value="1"/>
</dbReference>
<dbReference type="CDD" id="cd06578">
    <property type="entry name" value="HemD"/>
    <property type="match status" value="1"/>
</dbReference>
<evidence type="ECO:0000313" key="8">
    <source>
        <dbReference type="EMBL" id="VAX18933.1"/>
    </source>
</evidence>
<dbReference type="InterPro" id="IPR003754">
    <property type="entry name" value="4pyrrol_synth_uPrphyn_synth"/>
</dbReference>